<comment type="similarity">
    <text evidence="2 11 12">Belongs to the thiolase-like superfamily. Beta-ketoacyl-ACP synthases family.</text>
</comment>
<keyword evidence="5 11" id="KW-0444">Lipid biosynthesis</keyword>
<proteinExistence type="inferred from homology"/>
<dbReference type="GO" id="GO:0004315">
    <property type="term" value="F:3-oxoacyl-[acyl-carrier-protein] synthase activity"/>
    <property type="evidence" value="ECO:0007669"/>
    <property type="project" value="UniProtKB-EC"/>
</dbReference>
<dbReference type="InterPro" id="IPR016039">
    <property type="entry name" value="Thiolase-like"/>
</dbReference>
<dbReference type="SUPFAM" id="SSF53901">
    <property type="entry name" value="Thiolase-like"/>
    <property type="match status" value="2"/>
</dbReference>
<keyword evidence="7" id="KW-0276">Fatty acid metabolism</keyword>
<keyword evidence="6 11" id="KW-0808">Transferase</keyword>
<evidence type="ECO:0000256" key="5">
    <source>
        <dbReference type="ARBA" id="ARBA00022516"/>
    </source>
</evidence>
<sequence>MVQSTGVASGARRVVVTGMGIVSPLGLGLEHNWSRLIAGENGFGRITSFDPSDLPAQVAGEVPAGPTDSGGLTLSDWVSVKDQKKMDRFIHLGLVAATEAVEDSGWTPESEEERCRTGVMIGSGIGGLQTIYDASITVHEGRARRLSPFFIPSALINLVSGHVSIKYGFKGPNHSVVTACATGVHAIGDASRLIMLGDADVMIAGGAEAAVCPLGIAGFCSARALSTSFNDTPERASRPWDRDRDGFVMGEGAGIVVLEEYEHAKARGAKIYGEIVGYGLSGDAHHITSPAEGHEGAYRAMQAAVRNAGIDVTDIGYVNAHGTSTMADDLELHAVERLFGDHAGALAMSSTKSAIGHLLGAAGAVEAIFSMLAIRDNVAPPTLNLDNPSRESVIDRVAHEAQRRKIDIALSNSFGFGGTNASVIMRRV</sequence>
<gene>
    <name evidence="14" type="primary">fabF</name>
    <name evidence="14" type="ORF">AAC691_01400</name>
</gene>
<evidence type="ECO:0000256" key="9">
    <source>
        <dbReference type="ARBA" id="ARBA00023160"/>
    </source>
</evidence>
<keyword evidence="8" id="KW-0443">Lipid metabolism</keyword>
<dbReference type="InterPro" id="IPR020841">
    <property type="entry name" value="PKS_Beta-ketoAc_synthase_dom"/>
</dbReference>
<evidence type="ECO:0000256" key="3">
    <source>
        <dbReference type="ARBA" id="ARBA00012356"/>
    </source>
</evidence>
<keyword evidence="10 11" id="KW-0012">Acyltransferase</keyword>
<dbReference type="EC" id="2.3.1.179" evidence="3 11"/>
<evidence type="ECO:0000256" key="6">
    <source>
        <dbReference type="ARBA" id="ARBA00022679"/>
    </source>
</evidence>
<dbReference type="NCBIfam" id="NF005589">
    <property type="entry name" value="PRK07314.1"/>
    <property type="match status" value="1"/>
</dbReference>
<dbReference type="PANTHER" id="PTHR11712:SF336">
    <property type="entry name" value="3-OXOACYL-[ACYL-CARRIER-PROTEIN] SYNTHASE, MITOCHONDRIAL"/>
    <property type="match status" value="1"/>
</dbReference>
<evidence type="ECO:0000313" key="14">
    <source>
        <dbReference type="EMBL" id="XAE43159.1"/>
    </source>
</evidence>
<dbReference type="InterPro" id="IPR000794">
    <property type="entry name" value="Beta-ketoacyl_synthase"/>
</dbReference>
<evidence type="ECO:0000256" key="7">
    <source>
        <dbReference type="ARBA" id="ARBA00022832"/>
    </source>
</evidence>
<dbReference type="Proteomes" id="UP001449795">
    <property type="component" value="Chromosome"/>
</dbReference>
<dbReference type="PANTHER" id="PTHR11712">
    <property type="entry name" value="POLYKETIDE SYNTHASE-RELATED"/>
    <property type="match status" value="1"/>
</dbReference>
<dbReference type="NCBIfam" id="NF004970">
    <property type="entry name" value="PRK06333.1"/>
    <property type="match status" value="1"/>
</dbReference>
<comment type="pathway">
    <text evidence="1 11">Lipid metabolism; fatty acid biosynthesis.</text>
</comment>
<reference evidence="14 15" key="1">
    <citation type="submission" date="2024-04" db="EMBL/GenBank/DDBJ databases">
        <title>Complete genome sequence of Nguyenibacter vanlangesis HBCM-1154, a strain capable of nitrogen fixation, IAA production, and phosphorus solubilization isolated from sugarcane soil.</title>
        <authorList>
            <person name="MY HANH P."/>
        </authorList>
    </citation>
    <scope>NUCLEOTIDE SEQUENCE [LARGE SCALE GENOMIC DNA]</scope>
    <source>
        <strain evidence="14 15">HBCM 1154</strain>
    </source>
</reference>
<name>A0ABZ3D5V5_9PROT</name>
<evidence type="ECO:0000256" key="10">
    <source>
        <dbReference type="ARBA" id="ARBA00023315"/>
    </source>
</evidence>
<comment type="catalytic activity">
    <reaction evidence="11">
        <text>(9Z)-hexadecenoyl-[ACP] + malonyl-[ACP] + H(+) = 3-oxo-(11Z)-octadecenoyl-[ACP] + holo-[ACP] + CO2</text>
        <dbReference type="Rhea" id="RHEA:55040"/>
        <dbReference type="Rhea" id="RHEA-COMP:9623"/>
        <dbReference type="Rhea" id="RHEA-COMP:9685"/>
        <dbReference type="Rhea" id="RHEA-COMP:10800"/>
        <dbReference type="Rhea" id="RHEA-COMP:14074"/>
        <dbReference type="ChEBI" id="CHEBI:15378"/>
        <dbReference type="ChEBI" id="CHEBI:16526"/>
        <dbReference type="ChEBI" id="CHEBI:64479"/>
        <dbReference type="ChEBI" id="CHEBI:78449"/>
        <dbReference type="ChEBI" id="CHEBI:83989"/>
        <dbReference type="ChEBI" id="CHEBI:138538"/>
        <dbReference type="EC" id="2.3.1.179"/>
    </reaction>
</comment>
<dbReference type="NCBIfam" id="TIGR03150">
    <property type="entry name" value="fabF"/>
    <property type="match status" value="1"/>
</dbReference>
<evidence type="ECO:0000256" key="2">
    <source>
        <dbReference type="ARBA" id="ARBA00008467"/>
    </source>
</evidence>
<comment type="function">
    <text evidence="11">Involved in the type II fatty acid elongation cycle. Catalyzes the elongation of a wide range of acyl-ACP by the addition of two carbons from malonyl-ACP to an acyl acceptor. Can efficiently catalyze the conversion of palmitoleoyl-ACP (cis-hexadec-9-enoyl-ACP) to cis-vaccenoyl-ACP (cis-octadec-11-enoyl-ACP), an essential step in the thermal regulation of fatty acid composition.</text>
</comment>
<dbReference type="PIRSF" id="PIRSF000447">
    <property type="entry name" value="KAS_II"/>
    <property type="match status" value="1"/>
</dbReference>
<accession>A0ABZ3D5V5</accession>
<dbReference type="InterPro" id="IPR014031">
    <property type="entry name" value="Ketoacyl_synth_C"/>
</dbReference>
<dbReference type="SMART" id="SM00825">
    <property type="entry name" value="PKS_KS"/>
    <property type="match status" value="1"/>
</dbReference>
<dbReference type="PROSITE" id="PS00606">
    <property type="entry name" value="KS3_1"/>
    <property type="match status" value="1"/>
</dbReference>
<evidence type="ECO:0000256" key="4">
    <source>
        <dbReference type="ARBA" id="ARBA00014657"/>
    </source>
</evidence>
<comment type="catalytic activity">
    <reaction evidence="11">
        <text>a fatty acyl-[ACP] + malonyl-[ACP] + H(+) = a 3-oxoacyl-[ACP] + holo-[ACP] + CO2</text>
        <dbReference type="Rhea" id="RHEA:22836"/>
        <dbReference type="Rhea" id="RHEA-COMP:9623"/>
        <dbReference type="Rhea" id="RHEA-COMP:9685"/>
        <dbReference type="Rhea" id="RHEA-COMP:9916"/>
        <dbReference type="Rhea" id="RHEA-COMP:14125"/>
        <dbReference type="ChEBI" id="CHEBI:15378"/>
        <dbReference type="ChEBI" id="CHEBI:16526"/>
        <dbReference type="ChEBI" id="CHEBI:64479"/>
        <dbReference type="ChEBI" id="CHEBI:78449"/>
        <dbReference type="ChEBI" id="CHEBI:78776"/>
        <dbReference type="ChEBI" id="CHEBI:138651"/>
    </reaction>
</comment>
<dbReference type="EMBL" id="CP152276">
    <property type="protein sequence ID" value="XAE43159.1"/>
    <property type="molecule type" value="Genomic_DNA"/>
</dbReference>
<organism evidence="14 15">
    <name type="scientific">Nguyenibacter vanlangensis</name>
    <dbReference type="NCBI Taxonomy" id="1216886"/>
    <lineage>
        <taxon>Bacteria</taxon>
        <taxon>Pseudomonadati</taxon>
        <taxon>Pseudomonadota</taxon>
        <taxon>Alphaproteobacteria</taxon>
        <taxon>Acetobacterales</taxon>
        <taxon>Acetobacteraceae</taxon>
        <taxon>Nguyenibacter</taxon>
    </lineage>
</organism>
<evidence type="ECO:0000256" key="8">
    <source>
        <dbReference type="ARBA" id="ARBA00023098"/>
    </source>
</evidence>
<dbReference type="PROSITE" id="PS52004">
    <property type="entry name" value="KS3_2"/>
    <property type="match status" value="1"/>
</dbReference>
<dbReference type="Pfam" id="PF02801">
    <property type="entry name" value="Ketoacyl-synt_C"/>
    <property type="match status" value="1"/>
</dbReference>
<dbReference type="InterPro" id="IPR017568">
    <property type="entry name" value="3-oxoacyl-ACP_synth-2"/>
</dbReference>
<evidence type="ECO:0000313" key="15">
    <source>
        <dbReference type="Proteomes" id="UP001449795"/>
    </source>
</evidence>
<evidence type="ECO:0000256" key="12">
    <source>
        <dbReference type="RuleBase" id="RU003694"/>
    </source>
</evidence>
<dbReference type="Gene3D" id="3.40.47.10">
    <property type="match status" value="2"/>
</dbReference>
<dbReference type="Pfam" id="PF00109">
    <property type="entry name" value="ketoacyl-synt"/>
    <property type="match status" value="1"/>
</dbReference>
<evidence type="ECO:0000256" key="11">
    <source>
        <dbReference type="PIRNR" id="PIRNR000447"/>
    </source>
</evidence>
<dbReference type="RefSeq" id="WP_342628703.1">
    <property type="nucleotide sequence ID" value="NZ_CP152276.1"/>
</dbReference>
<dbReference type="CDD" id="cd00834">
    <property type="entry name" value="KAS_I_II"/>
    <property type="match status" value="1"/>
</dbReference>
<dbReference type="InterPro" id="IPR018201">
    <property type="entry name" value="Ketoacyl_synth_AS"/>
</dbReference>
<evidence type="ECO:0000259" key="13">
    <source>
        <dbReference type="PROSITE" id="PS52004"/>
    </source>
</evidence>
<protein>
    <recommendedName>
        <fullName evidence="4 11">3-oxoacyl-[acyl-carrier-protein] synthase 2</fullName>
        <ecNumber evidence="3 11">2.3.1.179</ecNumber>
    </recommendedName>
</protein>
<keyword evidence="15" id="KW-1185">Reference proteome</keyword>
<keyword evidence="9 11" id="KW-0275">Fatty acid biosynthesis</keyword>
<evidence type="ECO:0000256" key="1">
    <source>
        <dbReference type="ARBA" id="ARBA00005194"/>
    </source>
</evidence>
<feature type="domain" description="Ketosynthase family 3 (KS3)" evidence="13">
    <location>
        <begin position="11"/>
        <end position="427"/>
    </location>
</feature>
<dbReference type="InterPro" id="IPR014030">
    <property type="entry name" value="Ketoacyl_synth_N"/>
</dbReference>